<comment type="similarity">
    <text evidence="2">Belongs to the auxin efflux carrier (TC 2.A.69) family.</text>
</comment>
<keyword evidence="10" id="KW-1185">Reference proteome</keyword>
<evidence type="ECO:0000256" key="1">
    <source>
        <dbReference type="ARBA" id="ARBA00004651"/>
    </source>
</evidence>
<comment type="subcellular location">
    <subcellularLocation>
        <location evidence="1">Cell membrane</location>
        <topology evidence="1">Multi-pass membrane protein</topology>
    </subcellularLocation>
</comment>
<evidence type="ECO:0000256" key="2">
    <source>
        <dbReference type="ARBA" id="ARBA00010145"/>
    </source>
</evidence>
<keyword evidence="4" id="KW-1003">Cell membrane</keyword>
<dbReference type="AlphaFoldDB" id="A0A2T0AMX6"/>
<feature type="transmembrane region" description="Helical" evidence="8">
    <location>
        <begin position="6"/>
        <end position="25"/>
    </location>
</feature>
<proteinExistence type="inferred from homology"/>
<accession>A0A2T0AMX6</accession>
<feature type="transmembrane region" description="Helical" evidence="8">
    <location>
        <begin position="67"/>
        <end position="89"/>
    </location>
</feature>
<keyword evidence="7 8" id="KW-0472">Membrane</keyword>
<reference evidence="9 10" key="1">
    <citation type="submission" date="2018-03" db="EMBL/GenBank/DDBJ databases">
        <title>Genome sequence of Moorella humiferrea DSM 23265.</title>
        <authorList>
            <person name="Poehlein A."/>
            <person name="Daniel R."/>
        </authorList>
    </citation>
    <scope>NUCLEOTIDE SEQUENCE [LARGE SCALE GENOMIC DNA]</scope>
    <source>
        <strain evidence="9 10">DSM 23265</strain>
    </source>
</reference>
<evidence type="ECO:0000313" key="9">
    <source>
        <dbReference type="EMBL" id="PRR70164.1"/>
    </source>
</evidence>
<feature type="transmembrane region" description="Helical" evidence="8">
    <location>
        <begin position="101"/>
        <end position="123"/>
    </location>
</feature>
<comment type="caution">
    <text evidence="9">The sequence shown here is derived from an EMBL/GenBank/DDBJ whole genome shotgun (WGS) entry which is preliminary data.</text>
</comment>
<name>A0A2T0AMX6_9FIRM</name>
<feature type="transmembrane region" description="Helical" evidence="8">
    <location>
        <begin position="129"/>
        <end position="150"/>
    </location>
</feature>
<dbReference type="PANTHER" id="PTHR36838">
    <property type="entry name" value="AUXIN EFFLUX CARRIER FAMILY PROTEIN"/>
    <property type="match status" value="1"/>
</dbReference>
<evidence type="ECO:0000256" key="5">
    <source>
        <dbReference type="ARBA" id="ARBA00022692"/>
    </source>
</evidence>
<protein>
    <submittedName>
        <fullName evidence="9">Membrane transport protein</fullName>
    </submittedName>
</protein>
<dbReference type="InterPro" id="IPR038770">
    <property type="entry name" value="Na+/solute_symporter_sf"/>
</dbReference>
<sequence length="312" mass="34301">MQQLLAVGAQIGALFFYVFLGFMGRRLQILSPESDKALSDVIFYFTMPALTITSMNLKVSPQELNNAFFILAAAVILVLLSYVLCLPVGRWLRLPVREDKALRLTAAFGNVAYLGFPVAYSLWGQLGVFYAAMYALGHNILFWTIGVYLMEDNHHSGINWRQVLNINVLAIAAGLLLAVTHIQLPLFLFNPLEGMGQATIPLALLLVGSMLAESPLRELAVNKNVYYMITIRLLILPLVALGAMALLPGWDRVARSLVVLEMAMPAAAIAPAVARKYGGDYGLVSHGVVSTTLVSMLTIPLWVWLLNCYFLT</sequence>
<dbReference type="InterPro" id="IPR004776">
    <property type="entry name" value="Mem_transp_PIN-like"/>
</dbReference>
<evidence type="ECO:0000256" key="8">
    <source>
        <dbReference type="SAM" id="Phobius"/>
    </source>
</evidence>
<feature type="transmembrane region" description="Helical" evidence="8">
    <location>
        <begin position="37"/>
        <end position="55"/>
    </location>
</feature>
<dbReference type="RefSeq" id="WP_106005890.1">
    <property type="nucleotide sequence ID" value="NZ_CP136419.1"/>
</dbReference>
<gene>
    <name evidence="9" type="ORF">MOHU_19550</name>
</gene>
<organism evidence="9 10">
    <name type="scientific">Neomoorella humiferrea</name>
    <dbReference type="NCBI Taxonomy" id="676965"/>
    <lineage>
        <taxon>Bacteria</taxon>
        <taxon>Bacillati</taxon>
        <taxon>Bacillota</taxon>
        <taxon>Clostridia</taxon>
        <taxon>Neomoorellales</taxon>
        <taxon>Neomoorellaceae</taxon>
        <taxon>Neomoorella</taxon>
    </lineage>
</organism>
<dbReference type="PANTHER" id="PTHR36838:SF1">
    <property type="entry name" value="SLR1864 PROTEIN"/>
    <property type="match status" value="1"/>
</dbReference>
<evidence type="ECO:0000313" key="10">
    <source>
        <dbReference type="Proteomes" id="UP000238415"/>
    </source>
</evidence>
<feature type="transmembrane region" description="Helical" evidence="8">
    <location>
        <begin position="253"/>
        <end position="274"/>
    </location>
</feature>
<dbReference type="Gene3D" id="1.20.1530.20">
    <property type="match status" value="2"/>
</dbReference>
<evidence type="ECO:0000256" key="6">
    <source>
        <dbReference type="ARBA" id="ARBA00022989"/>
    </source>
</evidence>
<evidence type="ECO:0000256" key="7">
    <source>
        <dbReference type="ARBA" id="ARBA00023136"/>
    </source>
</evidence>
<dbReference type="Proteomes" id="UP000238415">
    <property type="component" value="Unassembled WGS sequence"/>
</dbReference>
<dbReference type="GO" id="GO:0005886">
    <property type="term" value="C:plasma membrane"/>
    <property type="evidence" value="ECO:0007669"/>
    <property type="project" value="UniProtKB-SubCell"/>
</dbReference>
<dbReference type="Pfam" id="PF03547">
    <property type="entry name" value="Mem_trans"/>
    <property type="match status" value="2"/>
</dbReference>
<keyword evidence="5 8" id="KW-0812">Transmembrane</keyword>
<keyword evidence="6 8" id="KW-1133">Transmembrane helix</keyword>
<feature type="transmembrane region" description="Helical" evidence="8">
    <location>
        <begin position="224"/>
        <end position="247"/>
    </location>
</feature>
<dbReference type="OrthoDB" id="9798064at2"/>
<feature type="transmembrane region" description="Helical" evidence="8">
    <location>
        <begin position="162"/>
        <end position="182"/>
    </location>
</feature>
<evidence type="ECO:0000256" key="4">
    <source>
        <dbReference type="ARBA" id="ARBA00022475"/>
    </source>
</evidence>
<dbReference type="GO" id="GO:0055085">
    <property type="term" value="P:transmembrane transport"/>
    <property type="evidence" value="ECO:0007669"/>
    <property type="project" value="InterPro"/>
</dbReference>
<keyword evidence="3" id="KW-0813">Transport</keyword>
<dbReference type="EMBL" id="PVXM01000049">
    <property type="protein sequence ID" value="PRR70164.1"/>
    <property type="molecule type" value="Genomic_DNA"/>
</dbReference>
<evidence type="ECO:0000256" key="3">
    <source>
        <dbReference type="ARBA" id="ARBA00022448"/>
    </source>
</evidence>
<feature type="transmembrane region" description="Helical" evidence="8">
    <location>
        <begin position="281"/>
        <end position="305"/>
    </location>
</feature>